<dbReference type="EMBL" id="BMIQ01000001">
    <property type="protein sequence ID" value="GGD87102.1"/>
    <property type="molecule type" value="Genomic_DNA"/>
</dbReference>
<dbReference type="Pfam" id="PF05036">
    <property type="entry name" value="SPOR"/>
    <property type="match status" value="1"/>
</dbReference>
<dbReference type="InterPro" id="IPR036680">
    <property type="entry name" value="SPOR-like_sf"/>
</dbReference>
<sequence>MGNMKGLARGSATRGGAPVSEDPFAELEQIFESELKYDARFDDGRARPAAQQRHDPDMDGAFDALEREFETAFESDAARLGATRRVAAPSAQPARPDRAVARSSSAASKGAGSRPTHLTDEEIDDELESVLRNLSAPARPRDRIVVETQSFAPERAAEERIVHEPVAEVDEFEELIRSELAVIRPAVVPKARPASVPDAAYAEGYGEAPADTYAAYDGAPHDYVPAGRSRGGLKRGLLAGGSLAALLLLGGVGYVALHGSASTLGADGEPLLIKADAEPYKIVPKDPGGRAYPNQNKAVYERVASPNKSDDKPVQTALLRNAEEPMELPKDEDEAYPDALPGVELGADETAGDQKDETRITAATETEEQGAAHPLQPRRVKTMKVGPDGRLIANDEAEVASAEDASMTTASTAAAPATPDPVHVATVPAAMKPVAEKPAKVPLATSRPTPAPTPAAPVAEAPAQPVQVASALPAGGYFVQISSQPNEAAAQQSMASLSGRFSSVIAGRSVGIQPAEIPGKGTYYRVRVAAGSKDEAATLCSRLKSAGATCIVTR</sequence>
<feature type="region of interest" description="Disordered" evidence="1">
    <location>
        <begin position="42"/>
        <end position="61"/>
    </location>
</feature>
<evidence type="ECO:0000259" key="2">
    <source>
        <dbReference type="PROSITE" id="PS51724"/>
    </source>
</evidence>
<organism evidence="3 4">
    <name type="scientific">Aureimonas endophytica</name>
    <dbReference type="NCBI Taxonomy" id="2027858"/>
    <lineage>
        <taxon>Bacteria</taxon>
        <taxon>Pseudomonadati</taxon>
        <taxon>Pseudomonadota</taxon>
        <taxon>Alphaproteobacteria</taxon>
        <taxon>Hyphomicrobiales</taxon>
        <taxon>Aurantimonadaceae</taxon>
        <taxon>Aureimonas</taxon>
    </lineage>
</organism>
<feature type="compositionally biased region" description="Low complexity" evidence="1">
    <location>
        <begin position="101"/>
        <end position="115"/>
    </location>
</feature>
<proteinExistence type="predicted"/>
<accession>A0A917E0W8</accession>
<keyword evidence="4" id="KW-1185">Reference proteome</keyword>
<evidence type="ECO:0000313" key="4">
    <source>
        <dbReference type="Proteomes" id="UP000644699"/>
    </source>
</evidence>
<evidence type="ECO:0000256" key="1">
    <source>
        <dbReference type="SAM" id="MobiDB-lite"/>
    </source>
</evidence>
<reference evidence="3" key="1">
    <citation type="journal article" date="2014" name="Int. J. Syst. Evol. Microbiol.">
        <title>Complete genome sequence of Corynebacterium casei LMG S-19264T (=DSM 44701T), isolated from a smear-ripened cheese.</title>
        <authorList>
            <consortium name="US DOE Joint Genome Institute (JGI-PGF)"/>
            <person name="Walter F."/>
            <person name="Albersmeier A."/>
            <person name="Kalinowski J."/>
            <person name="Ruckert C."/>
        </authorList>
    </citation>
    <scope>NUCLEOTIDE SEQUENCE</scope>
    <source>
        <strain evidence="3">CGMCC 1.15367</strain>
    </source>
</reference>
<dbReference type="Gene3D" id="3.30.70.1070">
    <property type="entry name" value="Sporulation related repeat"/>
    <property type="match status" value="1"/>
</dbReference>
<feature type="region of interest" description="Disordered" evidence="1">
    <location>
        <begin position="1"/>
        <end position="25"/>
    </location>
</feature>
<reference evidence="3" key="2">
    <citation type="submission" date="2020-09" db="EMBL/GenBank/DDBJ databases">
        <authorList>
            <person name="Sun Q."/>
            <person name="Zhou Y."/>
        </authorList>
    </citation>
    <scope>NUCLEOTIDE SEQUENCE</scope>
    <source>
        <strain evidence="3">CGMCC 1.15367</strain>
    </source>
</reference>
<dbReference type="Proteomes" id="UP000644699">
    <property type="component" value="Unassembled WGS sequence"/>
</dbReference>
<dbReference type="PROSITE" id="PS51724">
    <property type="entry name" value="SPOR"/>
    <property type="match status" value="1"/>
</dbReference>
<dbReference type="GO" id="GO:0042834">
    <property type="term" value="F:peptidoglycan binding"/>
    <property type="evidence" value="ECO:0007669"/>
    <property type="project" value="InterPro"/>
</dbReference>
<feature type="compositionally biased region" description="Basic and acidic residues" evidence="1">
    <location>
        <begin position="42"/>
        <end position="57"/>
    </location>
</feature>
<feature type="region of interest" description="Disordered" evidence="1">
    <location>
        <begin position="84"/>
        <end position="123"/>
    </location>
</feature>
<evidence type="ECO:0000313" key="3">
    <source>
        <dbReference type="EMBL" id="GGD87102.1"/>
    </source>
</evidence>
<gene>
    <name evidence="3" type="ORF">GCM10011390_02210</name>
</gene>
<dbReference type="RefSeq" id="WP_188906390.1">
    <property type="nucleotide sequence ID" value="NZ_BMIQ01000001.1"/>
</dbReference>
<dbReference type="AlphaFoldDB" id="A0A917E0W8"/>
<dbReference type="SUPFAM" id="SSF110997">
    <property type="entry name" value="Sporulation related repeat"/>
    <property type="match status" value="1"/>
</dbReference>
<name>A0A917E0W8_9HYPH</name>
<feature type="domain" description="SPOR" evidence="2">
    <location>
        <begin position="471"/>
        <end position="554"/>
    </location>
</feature>
<dbReference type="InterPro" id="IPR007730">
    <property type="entry name" value="SPOR-like_dom"/>
</dbReference>
<protein>
    <recommendedName>
        <fullName evidence="2">SPOR domain-containing protein</fullName>
    </recommendedName>
</protein>
<feature type="region of interest" description="Disordered" evidence="1">
    <location>
        <begin position="320"/>
        <end position="356"/>
    </location>
</feature>
<comment type="caution">
    <text evidence="3">The sequence shown here is derived from an EMBL/GenBank/DDBJ whole genome shotgun (WGS) entry which is preliminary data.</text>
</comment>